<protein>
    <submittedName>
        <fullName evidence="1">Uncharacterized protein</fullName>
    </submittedName>
</protein>
<keyword evidence="2" id="KW-1185">Reference proteome</keyword>
<name>A0A1M5Q264_9ACTN</name>
<dbReference type="EMBL" id="FQVX01000004">
    <property type="protein sequence ID" value="SHH08128.1"/>
    <property type="molecule type" value="Genomic_DNA"/>
</dbReference>
<organism evidence="1 2">
    <name type="scientific">Geodermatophilus nigrescens</name>
    <dbReference type="NCBI Taxonomy" id="1070870"/>
    <lineage>
        <taxon>Bacteria</taxon>
        <taxon>Bacillati</taxon>
        <taxon>Actinomycetota</taxon>
        <taxon>Actinomycetes</taxon>
        <taxon>Geodermatophilales</taxon>
        <taxon>Geodermatophilaceae</taxon>
        <taxon>Geodermatophilus</taxon>
    </lineage>
</organism>
<dbReference type="STRING" id="1070870.SAMN05444351_3964"/>
<evidence type="ECO:0000313" key="2">
    <source>
        <dbReference type="Proteomes" id="UP000184471"/>
    </source>
</evidence>
<dbReference type="RefSeq" id="WP_073422099.1">
    <property type="nucleotide sequence ID" value="NZ_FQVX01000004.1"/>
</dbReference>
<reference evidence="1 2" key="1">
    <citation type="submission" date="2016-11" db="EMBL/GenBank/DDBJ databases">
        <authorList>
            <person name="Jaros S."/>
            <person name="Januszkiewicz K."/>
            <person name="Wedrychowicz H."/>
        </authorList>
    </citation>
    <scope>NUCLEOTIDE SEQUENCE [LARGE SCALE GENOMIC DNA]</scope>
    <source>
        <strain evidence="1 2">DSM 45408</strain>
    </source>
</reference>
<accession>A0A1M5Q264</accession>
<evidence type="ECO:0000313" key="1">
    <source>
        <dbReference type="EMBL" id="SHH08128.1"/>
    </source>
</evidence>
<gene>
    <name evidence="1" type="ORF">SAMN05444351_3964</name>
</gene>
<proteinExistence type="predicted"/>
<sequence length="72" mass="7682">MDERLYGDPAAQERFVACLPEGFAVSFGAADGSMTFTYPPIEGERSDVELMQVYAGWDATLADCAARAVGEG</sequence>
<dbReference type="AlphaFoldDB" id="A0A1M5Q264"/>
<dbReference type="Proteomes" id="UP000184471">
    <property type="component" value="Unassembled WGS sequence"/>
</dbReference>